<dbReference type="Proteomes" id="UP000224203">
    <property type="component" value="Unassembled WGS sequence"/>
</dbReference>
<dbReference type="SUPFAM" id="SSF47413">
    <property type="entry name" value="lambda repressor-like DNA-binding domains"/>
    <property type="match status" value="1"/>
</dbReference>
<dbReference type="InterPro" id="IPR001387">
    <property type="entry name" value="Cro/C1-type_HTH"/>
</dbReference>
<dbReference type="PANTHER" id="PTHR33516">
    <property type="entry name" value="LEXA REPRESSOR"/>
    <property type="match status" value="1"/>
</dbReference>
<accession>A0A9X7GWN2</accession>
<dbReference type="GO" id="GO:0003677">
    <property type="term" value="F:DNA binding"/>
    <property type="evidence" value="ECO:0007669"/>
    <property type="project" value="InterPro"/>
</dbReference>
<gene>
    <name evidence="2" type="ORF">COC69_08965</name>
</gene>
<dbReference type="InterPro" id="IPR015927">
    <property type="entry name" value="Peptidase_S24_S26A/B/C"/>
</dbReference>
<dbReference type="InterPro" id="IPR039418">
    <property type="entry name" value="LexA-like"/>
</dbReference>
<dbReference type="PROSITE" id="PS50943">
    <property type="entry name" value="HTH_CROC1"/>
    <property type="match status" value="1"/>
</dbReference>
<sequence>MILSNSIADNIRRLRKNKKMTQGELAERLGVKTSAVSAWELGRSKPLMDKVELMSNFFQVTKSQLIGDNFPEQPSNSSRRFPLVDEELYYVPILEEISCGAGVLTHDNVLGYEPFLADDLKGGDYFCVRAKGDSMMGARIMDGDLLLIRKQIVIDNGQIGAICIGEKAYLKRIYKEGYIYILQSENPDYPPIVVDSREELVRVVGKLKEVKIRY</sequence>
<feature type="domain" description="HTH cro/C1-type" evidence="1">
    <location>
        <begin position="11"/>
        <end position="65"/>
    </location>
</feature>
<dbReference type="InterPro" id="IPR050077">
    <property type="entry name" value="LexA_repressor"/>
</dbReference>
<dbReference type="AlphaFoldDB" id="A0A9X7GWN2"/>
<dbReference type="EMBL" id="NULI01000044">
    <property type="protein sequence ID" value="PGS80538.1"/>
    <property type="molecule type" value="Genomic_DNA"/>
</dbReference>
<dbReference type="Gene3D" id="2.10.109.10">
    <property type="entry name" value="Umud Fragment, subunit A"/>
    <property type="match status" value="1"/>
</dbReference>
<reference evidence="2 3" key="1">
    <citation type="submission" date="2017-09" db="EMBL/GenBank/DDBJ databases">
        <title>Large-scale bioinformatics analysis of Bacillus genomes uncovers conserved roles of natural products in bacterial physiology.</title>
        <authorList>
            <consortium name="Agbiome Team Llc"/>
            <person name="Bleich R.M."/>
            <person name="Grubbs K.J."/>
            <person name="Santa Maria K.C."/>
            <person name="Allen S.E."/>
            <person name="Farag S."/>
            <person name="Shank E.A."/>
            <person name="Bowers A."/>
        </authorList>
    </citation>
    <scope>NUCLEOTIDE SEQUENCE [LARGE SCALE GENOMIC DNA]</scope>
    <source>
        <strain evidence="2 3">AFS041711</strain>
    </source>
</reference>
<dbReference type="Gene3D" id="1.10.260.40">
    <property type="entry name" value="lambda repressor-like DNA-binding domains"/>
    <property type="match status" value="1"/>
</dbReference>
<evidence type="ECO:0000313" key="2">
    <source>
        <dbReference type="EMBL" id="PGS80538.1"/>
    </source>
</evidence>
<dbReference type="CDD" id="cd00093">
    <property type="entry name" value="HTH_XRE"/>
    <property type="match status" value="1"/>
</dbReference>
<dbReference type="SMART" id="SM00530">
    <property type="entry name" value="HTH_XRE"/>
    <property type="match status" value="1"/>
</dbReference>
<dbReference type="CDD" id="cd06529">
    <property type="entry name" value="S24_LexA-like"/>
    <property type="match status" value="1"/>
</dbReference>
<comment type="caution">
    <text evidence="2">The sequence shown here is derived from an EMBL/GenBank/DDBJ whole genome shotgun (WGS) entry which is preliminary data.</text>
</comment>
<evidence type="ECO:0000259" key="1">
    <source>
        <dbReference type="PROSITE" id="PS50943"/>
    </source>
</evidence>
<proteinExistence type="predicted"/>
<dbReference type="PANTHER" id="PTHR33516:SF2">
    <property type="entry name" value="LEXA REPRESSOR-RELATED"/>
    <property type="match status" value="1"/>
</dbReference>
<organism evidence="2 3">
    <name type="scientific">Bacillus cereus</name>
    <dbReference type="NCBI Taxonomy" id="1396"/>
    <lineage>
        <taxon>Bacteria</taxon>
        <taxon>Bacillati</taxon>
        <taxon>Bacillota</taxon>
        <taxon>Bacilli</taxon>
        <taxon>Bacillales</taxon>
        <taxon>Bacillaceae</taxon>
        <taxon>Bacillus</taxon>
        <taxon>Bacillus cereus group</taxon>
    </lineage>
</organism>
<evidence type="ECO:0000313" key="3">
    <source>
        <dbReference type="Proteomes" id="UP000224203"/>
    </source>
</evidence>
<dbReference type="Pfam" id="PF00717">
    <property type="entry name" value="Peptidase_S24"/>
    <property type="match status" value="1"/>
</dbReference>
<dbReference type="InterPro" id="IPR010982">
    <property type="entry name" value="Lambda_DNA-bd_dom_sf"/>
</dbReference>
<name>A0A9X7GWN2_BACCE</name>
<protein>
    <submittedName>
        <fullName evidence="2">LexA family transcriptional repressor</fullName>
    </submittedName>
</protein>
<dbReference type="SUPFAM" id="SSF51306">
    <property type="entry name" value="LexA/Signal peptidase"/>
    <property type="match status" value="1"/>
</dbReference>
<dbReference type="Pfam" id="PF01381">
    <property type="entry name" value="HTH_3"/>
    <property type="match status" value="1"/>
</dbReference>
<dbReference type="InterPro" id="IPR036286">
    <property type="entry name" value="LexA/Signal_pep-like_sf"/>
</dbReference>